<dbReference type="RefSeq" id="XP_009529721.1">
    <property type="nucleotide sequence ID" value="XM_009531426.1"/>
</dbReference>
<evidence type="ECO:0000256" key="5">
    <source>
        <dbReference type="ARBA" id="ARBA00015519"/>
    </source>
</evidence>
<evidence type="ECO:0000256" key="1">
    <source>
        <dbReference type="ARBA" id="ARBA00001968"/>
    </source>
</evidence>
<keyword evidence="9" id="KW-0378">Hydrolase</keyword>
<dbReference type="Proteomes" id="UP000002640">
    <property type="component" value="Unassembled WGS sequence"/>
</dbReference>
<comment type="cofactor">
    <cofactor evidence="1">
        <name>a divalent metal cation</name>
        <dbReference type="ChEBI" id="CHEBI:60240"/>
    </cofactor>
</comment>
<keyword evidence="10" id="KW-0539">Nucleus</keyword>
<evidence type="ECO:0000313" key="16">
    <source>
        <dbReference type="Proteomes" id="UP000002640"/>
    </source>
</evidence>
<dbReference type="AlphaFoldDB" id="G4ZLC6"/>
<comment type="subcellular location">
    <subcellularLocation>
        <location evidence="3">Cytoplasm</location>
    </subcellularLocation>
    <subcellularLocation>
        <location evidence="2">Nucleus</location>
    </subcellularLocation>
</comment>
<evidence type="ECO:0000256" key="4">
    <source>
        <dbReference type="ARBA" id="ARBA00006958"/>
    </source>
</evidence>
<dbReference type="GeneID" id="20643935"/>
<dbReference type="InParanoid" id="G4ZLC6"/>
<evidence type="ECO:0000256" key="12">
    <source>
        <dbReference type="ARBA" id="ARBA00045850"/>
    </source>
</evidence>
<dbReference type="GO" id="GO:0046872">
    <property type="term" value="F:metal ion binding"/>
    <property type="evidence" value="ECO:0007669"/>
    <property type="project" value="UniProtKB-KW"/>
</dbReference>
<keyword evidence="16" id="KW-1185">Reference proteome</keyword>
<evidence type="ECO:0000256" key="7">
    <source>
        <dbReference type="ARBA" id="ARBA00022722"/>
    </source>
</evidence>
<dbReference type="InterPro" id="IPR045249">
    <property type="entry name" value="HARBI1-like"/>
</dbReference>
<evidence type="ECO:0000256" key="10">
    <source>
        <dbReference type="ARBA" id="ARBA00023242"/>
    </source>
</evidence>
<evidence type="ECO:0000256" key="2">
    <source>
        <dbReference type="ARBA" id="ARBA00004123"/>
    </source>
</evidence>
<name>G4ZLC6_PHYSP</name>
<dbReference type="GO" id="GO:0005737">
    <property type="term" value="C:cytoplasm"/>
    <property type="evidence" value="ECO:0007669"/>
    <property type="project" value="UniProtKB-SubCell"/>
</dbReference>
<dbReference type="KEGG" id="psoj:PHYSODRAFT_316091"/>
<evidence type="ECO:0000256" key="3">
    <source>
        <dbReference type="ARBA" id="ARBA00004496"/>
    </source>
</evidence>
<protein>
    <recommendedName>
        <fullName evidence="5">Putative nuclease HARBI1</fullName>
    </recommendedName>
    <alternativeName>
        <fullName evidence="11">Harbinger transposase-derived nuclease</fullName>
    </alternativeName>
</protein>
<evidence type="ECO:0000256" key="6">
    <source>
        <dbReference type="ARBA" id="ARBA00022490"/>
    </source>
</evidence>
<dbReference type="GO" id="GO:0004518">
    <property type="term" value="F:nuclease activity"/>
    <property type="evidence" value="ECO:0007669"/>
    <property type="project" value="UniProtKB-KW"/>
</dbReference>
<keyword evidence="6" id="KW-0963">Cytoplasm</keyword>
<organism evidence="15 16">
    <name type="scientific">Phytophthora sojae (strain P6497)</name>
    <name type="common">Soybean stem and root rot agent</name>
    <name type="synonym">Phytophthora megasperma f. sp. glycines</name>
    <dbReference type="NCBI Taxonomy" id="1094619"/>
    <lineage>
        <taxon>Eukaryota</taxon>
        <taxon>Sar</taxon>
        <taxon>Stramenopiles</taxon>
        <taxon>Oomycota</taxon>
        <taxon>Peronosporomycetes</taxon>
        <taxon>Peronosporales</taxon>
        <taxon>Peronosporaceae</taxon>
        <taxon>Phytophthora</taxon>
    </lineage>
</organism>
<dbReference type="InterPro" id="IPR026103">
    <property type="entry name" value="HARBI1_animal"/>
</dbReference>
<gene>
    <name evidence="15" type="ORF">PHYSODRAFT_316091</name>
</gene>
<dbReference type="EMBL" id="JH159155">
    <property type="protein sequence ID" value="EGZ15972.1"/>
    <property type="molecule type" value="Genomic_DNA"/>
</dbReference>
<accession>G4ZLC6</accession>
<keyword evidence="8" id="KW-0479">Metal-binding</keyword>
<dbReference type="PANTHER" id="PTHR22930">
    <property type="match status" value="1"/>
</dbReference>
<comment type="function">
    <text evidence="12">Transposase-derived protein that may have nuclease activity. Does not have transposase activity.</text>
</comment>
<feature type="domain" description="DDE Tnp4" evidence="14">
    <location>
        <begin position="140"/>
        <end position="201"/>
    </location>
</feature>
<dbReference type="PANTHER" id="PTHR22930:SF85">
    <property type="entry name" value="GH03217P-RELATED"/>
    <property type="match status" value="1"/>
</dbReference>
<evidence type="ECO:0000256" key="13">
    <source>
        <dbReference type="SAM" id="MobiDB-lite"/>
    </source>
</evidence>
<dbReference type="Pfam" id="PF13359">
    <property type="entry name" value="DDE_Tnp_4"/>
    <property type="match status" value="1"/>
</dbReference>
<evidence type="ECO:0000256" key="9">
    <source>
        <dbReference type="ARBA" id="ARBA00022801"/>
    </source>
</evidence>
<dbReference type="InterPro" id="IPR027806">
    <property type="entry name" value="HARBI1_dom"/>
</dbReference>
<dbReference type="GO" id="GO:0005634">
    <property type="term" value="C:nucleus"/>
    <property type="evidence" value="ECO:0007669"/>
    <property type="project" value="UniProtKB-SubCell"/>
</dbReference>
<evidence type="ECO:0000259" key="14">
    <source>
        <dbReference type="Pfam" id="PF13359"/>
    </source>
</evidence>
<keyword evidence="7" id="KW-0540">Nuclease</keyword>
<reference evidence="15 16" key="1">
    <citation type="journal article" date="2006" name="Science">
        <title>Phytophthora genome sequences uncover evolutionary origins and mechanisms of pathogenesis.</title>
        <authorList>
            <person name="Tyler B.M."/>
            <person name="Tripathy S."/>
            <person name="Zhang X."/>
            <person name="Dehal P."/>
            <person name="Jiang R.H."/>
            <person name="Aerts A."/>
            <person name="Arredondo F.D."/>
            <person name="Baxter L."/>
            <person name="Bensasson D."/>
            <person name="Beynon J.L."/>
            <person name="Chapman J."/>
            <person name="Damasceno C.M."/>
            <person name="Dorrance A.E."/>
            <person name="Dou D."/>
            <person name="Dickerman A.W."/>
            <person name="Dubchak I.L."/>
            <person name="Garbelotto M."/>
            <person name="Gijzen M."/>
            <person name="Gordon S.G."/>
            <person name="Govers F."/>
            <person name="Grunwald N.J."/>
            <person name="Huang W."/>
            <person name="Ivors K.L."/>
            <person name="Jones R.W."/>
            <person name="Kamoun S."/>
            <person name="Krampis K."/>
            <person name="Lamour K.H."/>
            <person name="Lee M.K."/>
            <person name="McDonald W.H."/>
            <person name="Medina M."/>
            <person name="Meijer H.J."/>
            <person name="Nordberg E.K."/>
            <person name="Maclean D.J."/>
            <person name="Ospina-Giraldo M.D."/>
            <person name="Morris P.F."/>
            <person name="Phuntumart V."/>
            <person name="Putnam N.H."/>
            <person name="Rash S."/>
            <person name="Rose J.K."/>
            <person name="Sakihama Y."/>
            <person name="Salamov A.A."/>
            <person name="Savidor A."/>
            <person name="Scheuring C.F."/>
            <person name="Smith B.M."/>
            <person name="Sobral B.W."/>
            <person name="Terry A."/>
            <person name="Torto-Alalibo T.A."/>
            <person name="Win J."/>
            <person name="Xu Z."/>
            <person name="Zhang H."/>
            <person name="Grigoriev I.V."/>
            <person name="Rokhsar D.S."/>
            <person name="Boore J.L."/>
        </authorList>
    </citation>
    <scope>NUCLEOTIDE SEQUENCE [LARGE SCALE GENOMIC DNA]</scope>
    <source>
        <strain evidence="15 16">P6497</strain>
    </source>
</reference>
<proteinExistence type="inferred from homology"/>
<sequence length="306" mass="34718">MPKTSGRQMVIAEVIDLLSLAVLEDELDEDAGGSSPFDDWAECFSVESTIKDHRVFQNNSDHPQVPIWLRLAVTLDRLGTTANGSSLGLGTGTLDVFTARITIALIDMSDEYIKWPSPDERSQTARRMRREGFPGCVGFIDGTTFPFVQKPGVDGQCFCNRKHRYSLNGQVVCDVHRRIIAFYSGWPGSCADSTVYREMALPNYGYKRQFFSEGYRWSSLREPRVQIKIKGDIERVLRWINACVVLHNLLIDIADDWSSSGEESSSSDEDDLEWDDDDTFPFRGRLKAHSLTRGREEGVIQWYRGK</sequence>
<dbReference type="PRINTS" id="PR02086">
    <property type="entry name" value="PUTNUCHARBI1"/>
</dbReference>
<feature type="region of interest" description="Disordered" evidence="13">
    <location>
        <begin position="257"/>
        <end position="282"/>
    </location>
</feature>
<feature type="compositionally biased region" description="Acidic residues" evidence="13">
    <location>
        <begin position="265"/>
        <end position="279"/>
    </location>
</feature>
<evidence type="ECO:0000256" key="8">
    <source>
        <dbReference type="ARBA" id="ARBA00022723"/>
    </source>
</evidence>
<comment type="similarity">
    <text evidence="4">Belongs to the HARBI1 family.</text>
</comment>
<evidence type="ECO:0000313" key="15">
    <source>
        <dbReference type="EMBL" id="EGZ15972.1"/>
    </source>
</evidence>
<dbReference type="GO" id="GO:0016787">
    <property type="term" value="F:hydrolase activity"/>
    <property type="evidence" value="ECO:0007669"/>
    <property type="project" value="UniProtKB-KW"/>
</dbReference>
<evidence type="ECO:0000256" key="11">
    <source>
        <dbReference type="ARBA" id="ARBA00030126"/>
    </source>
</evidence>